<keyword evidence="2 4" id="KW-0472">Membrane</keyword>
<dbReference type="GO" id="GO:0015920">
    <property type="term" value="P:lipopolysaccharide transport"/>
    <property type="evidence" value="ECO:0007669"/>
    <property type="project" value="InterPro"/>
</dbReference>
<evidence type="ECO:0000313" key="8">
    <source>
        <dbReference type="EMBL" id="TKR34074.1"/>
    </source>
</evidence>
<gene>
    <name evidence="4 8" type="primary">lptD</name>
    <name evidence="8" type="ORF">FCE95_07350</name>
</gene>
<evidence type="ECO:0000259" key="7">
    <source>
        <dbReference type="Pfam" id="PF19838"/>
    </source>
</evidence>
<dbReference type="AlphaFoldDB" id="A0A4U5JVX1"/>
<evidence type="ECO:0000256" key="4">
    <source>
        <dbReference type="HAMAP-Rule" id="MF_01411"/>
    </source>
</evidence>
<dbReference type="GO" id="GO:1990351">
    <property type="term" value="C:transporter complex"/>
    <property type="evidence" value="ECO:0007669"/>
    <property type="project" value="TreeGrafter"/>
</dbReference>
<evidence type="ECO:0000259" key="6">
    <source>
        <dbReference type="Pfam" id="PF04453"/>
    </source>
</evidence>
<dbReference type="Gene3D" id="2.60.450.10">
    <property type="entry name" value="Lipopolysaccharide (LPS) transport protein A like domain"/>
    <property type="match status" value="1"/>
</dbReference>
<dbReference type="GO" id="GO:0043165">
    <property type="term" value="P:Gram-negative-bacterium-type cell outer membrane assembly"/>
    <property type="evidence" value="ECO:0007669"/>
    <property type="project" value="UniProtKB-UniRule"/>
</dbReference>
<feature type="domain" description="LptD C-terminal" evidence="6">
    <location>
        <begin position="299"/>
        <end position="689"/>
    </location>
</feature>
<dbReference type="SUPFAM" id="SSF56935">
    <property type="entry name" value="Porins"/>
    <property type="match status" value="1"/>
</dbReference>
<name>A0A4U5JVX1_9GAMM</name>
<keyword evidence="1 4" id="KW-0732">Signal</keyword>
<comment type="subcellular location">
    <subcellularLocation>
        <location evidence="4">Cell outer membrane</location>
    </subcellularLocation>
</comment>
<dbReference type="GO" id="GO:0009279">
    <property type="term" value="C:cell outer membrane"/>
    <property type="evidence" value="ECO:0007669"/>
    <property type="project" value="UniProtKB-SubCell"/>
</dbReference>
<dbReference type="RefSeq" id="WP_137266277.1">
    <property type="nucleotide sequence ID" value="NZ_SZUA01000001.1"/>
</dbReference>
<reference evidence="8 9" key="1">
    <citation type="submission" date="2019-04" db="EMBL/GenBank/DDBJ databases">
        <title>Reference strain of H23.</title>
        <authorList>
            <person name="Luo X."/>
        </authorList>
    </citation>
    <scope>NUCLEOTIDE SEQUENCE [LARGE SCALE GENOMIC DNA]</scope>
    <source>
        <strain evidence="8 9">H23</strain>
    </source>
</reference>
<dbReference type="Proteomes" id="UP000308707">
    <property type="component" value="Unassembled WGS sequence"/>
</dbReference>
<evidence type="ECO:0000259" key="5">
    <source>
        <dbReference type="Pfam" id="PF03968"/>
    </source>
</evidence>
<dbReference type="InterPro" id="IPR020889">
    <property type="entry name" value="LipoPS_assembly_LptD"/>
</dbReference>
<dbReference type="InterPro" id="IPR007543">
    <property type="entry name" value="LptD_C"/>
</dbReference>
<feature type="signal peptide" evidence="4">
    <location>
        <begin position="1"/>
        <end position="22"/>
    </location>
</feature>
<comment type="function">
    <text evidence="4">Together with LptE, is involved in the assembly of lipopolysaccharide (LPS) at the surface of the outer membrane.</text>
</comment>
<dbReference type="InterPro" id="IPR045659">
    <property type="entry name" value="LptD_2"/>
</dbReference>
<dbReference type="OrthoDB" id="9760225at2"/>
<comment type="subunit">
    <text evidence="4">Component of the lipopolysaccharide transport and assembly complex. Interacts with LptE and LptA.</text>
</comment>
<dbReference type="HAMAP" id="MF_01411">
    <property type="entry name" value="LPS_assembly_LptD"/>
    <property type="match status" value="1"/>
</dbReference>
<accession>A0A4U5JVX1</accession>
<dbReference type="Pfam" id="PF03968">
    <property type="entry name" value="LptD_N"/>
    <property type="match status" value="1"/>
</dbReference>
<dbReference type="InterPro" id="IPR050218">
    <property type="entry name" value="LptD"/>
</dbReference>
<proteinExistence type="inferred from homology"/>
<comment type="caution">
    <text evidence="4">Lacks conserved residue(s) required for the propagation of feature annotation.</text>
</comment>
<dbReference type="NCBIfam" id="NF003358">
    <property type="entry name" value="PRK04423.1"/>
    <property type="match status" value="1"/>
</dbReference>
<dbReference type="EMBL" id="SZUA01000001">
    <property type="protein sequence ID" value="TKR34074.1"/>
    <property type="molecule type" value="Genomic_DNA"/>
</dbReference>
<dbReference type="PANTHER" id="PTHR30189">
    <property type="entry name" value="LPS-ASSEMBLY PROTEIN"/>
    <property type="match status" value="1"/>
</dbReference>
<feature type="domain" description="Organic solvent tolerance-like N-terminal" evidence="5">
    <location>
        <begin position="73"/>
        <end position="194"/>
    </location>
</feature>
<keyword evidence="3 4" id="KW-0998">Cell outer membrane</keyword>
<evidence type="ECO:0000256" key="1">
    <source>
        <dbReference type="ARBA" id="ARBA00022729"/>
    </source>
</evidence>
<feature type="chain" id="PRO_5021057056" description="LPS-assembly protein LptD" evidence="4">
    <location>
        <begin position="23"/>
        <end position="790"/>
    </location>
</feature>
<dbReference type="PANTHER" id="PTHR30189:SF1">
    <property type="entry name" value="LPS-ASSEMBLY PROTEIN LPTD"/>
    <property type="match status" value="1"/>
</dbReference>
<protein>
    <recommendedName>
        <fullName evidence="4">LPS-assembly protein LptD</fullName>
    </recommendedName>
</protein>
<comment type="similarity">
    <text evidence="4">Belongs to the LptD family.</text>
</comment>
<evidence type="ECO:0000256" key="3">
    <source>
        <dbReference type="ARBA" id="ARBA00023237"/>
    </source>
</evidence>
<organism evidence="8 9">
    <name type="scientific">Luteimonas gilva</name>
    <dbReference type="NCBI Taxonomy" id="2572684"/>
    <lineage>
        <taxon>Bacteria</taxon>
        <taxon>Pseudomonadati</taxon>
        <taxon>Pseudomonadota</taxon>
        <taxon>Gammaproteobacteria</taxon>
        <taxon>Lysobacterales</taxon>
        <taxon>Lysobacteraceae</taxon>
        <taxon>Luteimonas</taxon>
    </lineage>
</organism>
<sequence length="790" mass="88856" precursor="true">MRPVFRLLPLPLGIALSLSAQAADRVPDWGLCPVDDAIPAFAGAPPKLAPGQVALPRSEQQTDIEGDRLGGVKDQSVEYQGNVALTRGDQFLGTDKLTYNEDSETYVAEGNVRYQDGGMRVVADRAEGNQAKDEHKIEDVRYQLVERRGNGGADSIELAGAKGRMNHSTYTTCPPGDKRWELRAARIDVDTDKGMGVARNATLRIGKFPVLYVPWFMFPIDDTRRTGLLYPSISNSDRNGFDYRQPIYLNLAPNYDLTLTPRIMTNRGASLGAEFRYLVPRGAGTVAGMYMPNDDLRDRDRGFFLYNGYQSLSQHWQARSGIVWISDPRYFEDFSNSINGVSITSAYSYTGVFGTGRYWTSSIYANHYQVADPSLTEANLPYSSKPGATFNWEQPLSNWFTAGVEAEAVRFQKGDARINSQRFEFPGGTRLDLKPYVSVPLEGASWFLRPTAAWRYTSYQLDDGLASQLGTDDRLTRSLPILTVDGGLYFDRAFRWRGEEYTQTLEPRIFYLNVPYRDQSKYPVFDTGGLTFSWGQLFRDNRYSGADRQADANQLTTAISSRFIRGSDGREKLALNLGQIRYFEDSRVGLPGEPILQKGKSAWVADADWSPSDDWNIGASYEWDARLHRENMASVRAQYLLKDDGVINFAYRYRRNPGFNATLPKSELNRSALLEQVDLSFLYPINDTWSVVGRYYYSILDKKPLETIAGVQWESCCVAARLVARRYVENSEGDLNSGLLFEIELKGLGSAGQDTRRTLRRAILGYYRDDLYLVPPSTTTGQKADPDPLP</sequence>
<dbReference type="Pfam" id="PF19838">
    <property type="entry name" value="LptD_2"/>
    <property type="match status" value="1"/>
</dbReference>
<dbReference type="InterPro" id="IPR005653">
    <property type="entry name" value="OstA-like_N"/>
</dbReference>
<evidence type="ECO:0000256" key="2">
    <source>
        <dbReference type="ARBA" id="ARBA00023136"/>
    </source>
</evidence>
<evidence type="ECO:0000313" key="9">
    <source>
        <dbReference type="Proteomes" id="UP000308707"/>
    </source>
</evidence>
<keyword evidence="9" id="KW-1185">Reference proteome</keyword>
<feature type="domain" description="LPS-assembly protein LptD central" evidence="7">
    <location>
        <begin position="197"/>
        <end position="279"/>
    </location>
</feature>
<comment type="caution">
    <text evidence="8">The sequence shown here is derived from an EMBL/GenBank/DDBJ whole genome shotgun (WGS) entry which is preliminary data.</text>
</comment>
<dbReference type="Pfam" id="PF04453">
    <property type="entry name" value="LptD"/>
    <property type="match status" value="1"/>
</dbReference>